<proteinExistence type="inferred from homology"/>
<evidence type="ECO:0000256" key="1">
    <source>
        <dbReference type="ARBA" id="ARBA00001041"/>
    </source>
</evidence>
<dbReference type="GO" id="GO:0000287">
    <property type="term" value="F:magnesium ion binding"/>
    <property type="evidence" value="ECO:0007669"/>
    <property type="project" value="InterPro"/>
</dbReference>
<dbReference type="GO" id="GO:0005829">
    <property type="term" value="C:cytosol"/>
    <property type="evidence" value="ECO:0007669"/>
    <property type="project" value="TreeGrafter"/>
</dbReference>
<keyword evidence="6 11" id="KW-0479">Metal-binding</keyword>
<evidence type="ECO:0000256" key="8">
    <source>
        <dbReference type="ARBA" id="ARBA00022842"/>
    </source>
</evidence>
<dbReference type="InterPro" id="IPR011766">
    <property type="entry name" value="TPP_enzyme_TPP-bd"/>
</dbReference>
<dbReference type="InterPro" id="IPR047214">
    <property type="entry name" value="TPP_PDC_IPDC"/>
</dbReference>
<dbReference type="CDD" id="cd02005">
    <property type="entry name" value="TPP_PDC_IPDC"/>
    <property type="match status" value="1"/>
</dbReference>
<protein>
    <recommendedName>
        <fullName evidence="5">Pyruvate decarboxylase</fullName>
        <ecNumber evidence="4">4.1.1.1</ecNumber>
    </recommendedName>
</protein>
<comment type="catalytic activity">
    <reaction evidence="1">
        <text>a 2-oxocarboxylate + H(+) = an aldehyde + CO2</text>
        <dbReference type="Rhea" id="RHEA:11628"/>
        <dbReference type="ChEBI" id="CHEBI:15378"/>
        <dbReference type="ChEBI" id="CHEBI:16526"/>
        <dbReference type="ChEBI" id="CHEBI:17478"/>
        <dbReference type="ChEBI" id="CHEBI:35179"/>
        <dbReference type="EC" id="4.1.1.1"/>
    </reaction>
</comment>
<feature type="binding site" evidence="11">
    <location>
        <position position="497"/>
    </location>
    <ligand>
        <name>Mg(2+)</name>
        <dbReference type="ChEBI" id="CHEBI:18420"/>
    </ligand>
</feature>
<evidence type="ECO:0000313" key="17">
    <source>
        <dbReference type="Proteomes" id="UP000541154"/>
    </source>
</evidence>
<organism evidence="16 17">
    <name type="scientific">Petromyces alliaceus</name>
    <name type="common">Aspergillus alliaceus</name>
    <dbReference type="NCBI Taxonomy" id="209559"/>
    <lineage>
        <taxon>Eukaryota</taxon>
        <taxon>Fungi</taxon>
        <taxon>Dikarya</taxon>
        <taxon>Ascomycota</taxon>
        <taxon>Pezizomycotina</taxon>
        <taxon>Eurotiomycetes</taxon>
        <taxon>Eurotiomycetidae</taxon>
        <taxon>Eurotiales</taxon>
        <taxon>Aspergillaceae</taxon>
        <taxon>Aspergillus</taxon>
        <taxon>Aspergillus subgen. Circumdati</taxon>
    </lineage>
</organism>
<keyword evidence="17" id="KW-1185">Reference proteome</keyword>
<dbReference type="PIRSF" id="PIRSF036565">
    <property type="entry name" value="Pyruvt_ip_decrb"/>
    <property type="match status" value="1"/>
</dbReference>
<dbReference type="EMBL" id="SPNV01000124">
    <property type="protein sequence ID" value="KAF5860610.1"/>
    <property type="molecule type" value="Genomic_DNA"/>
</dbReference>
<evidence type="ECO:0000256" key="6">
    <source>
        <dbReference type="ARBA" id="ARBA00022723"/>
    </source>
</evidence>
<keyword evidence="8 11" id="KW-0460">Magnesium</keyword>
<dbReference type="AlphaFoldDB" id="A0A8H6E754"/>
<feature type="domain" description="Thiamine pyrophosphate enzyme N-terminal TPP-binding" evidence="15">
    <location>
        <begin position="52"/>
        <end position="142"/>
    </location>
</feature>
<dbReference type="EC" id="4.1.1.1" evidence="4"/>
<feature type="domain" description="Thiamine pyrophosphate enzyme TPP-binding" evidence="14">
    <location>
        <begin position="420"/>
        <end position="523"/>
    </location>
</feature>
<dbReference type="PANTHER" id="PTHR43452">
    <property type="entry name" value="PYRUVATE DECARBOXYLASE"/>
    <property type="match status" value="1"/>
</dbReference>
<dbReference type="PANTHER" id="PTHR43452:SF1">
    <property type="entry name" value="PYRUVATE DECARBOXYLASE C186.09-RELATED"/>
    <property type="match status" value="1"/>
</dbReference>
<evidence type="ECO:0000259" key="14">
    <source>
        <dbReference type="Pfam" id="PF02775"/>
    </source>
</evidence>
<dbReference type="FunFam" id="3.40.50.970:FF:000024">
    <property type="entry name" value="Pyruvate decarboxylase isozyme"/>
    <property type="match status" value="1"/>
</dbReference>
<evidence type="ECO:0000256" key="9">
    <source>
        <dbReference type="ARBA" id="ARBA00023052"/>
    </source>
</evidence>
<dbReference type="InterPro" id="IPR012110">
    <property type="entry name" value="PDC/IPDC-like"/>
</dbReference>
<evidence type="ECO:0000256" key="5">
    <source>
        <dbReference type="ARBA" id="ARBA00014422"/>
    </source>
</evidence>
<dbReference type="SUPFAM" id="SSF52518">
    <property type="entry name" value="Thiamin diphosphate-binding fold (THDP-binding)"/>
    <property type="match status" value="2"/>
</dbReference>
<evidence type="ECO:0000256" key="12">
    <source>
        <dbReference type="RuleBase" id="RU362132"/>
    </source>
</evidence>
<dbReference type="InterPro" id="IPR012001">
    <property type="entry name" value="Thiamin_PyroP_enz_TPP-bd_dom"/>
</dbReference>
<comment type="caution">
    <text evidence="16">The sequence shown here is derived from an EMBL/GenBank/DDBJ whole genome shotgun (WGS) entry which is preliminary data.</text>
</comment>
<evidence type="ECO:0000256" key="10">
    <source>
        <dbReference type="ARBA" id="ARBA00023239"/>
    </source>
</evidence>
<dbReference type="InterPro" id="IPR029061">
    <property type="entry name" value="THDP-binding"/>
</dbReference>
<sequence length="603" mass="66548">MEDSAARQGGRIQRGGIYRPSDRGAEDSGLLRGAWYIYYLLKIPSPLCTNLCLGDTNLTLLDNLLKNPNLRMVECCNELNTGYAADGYARSSEAKAAVVVVPYIVGGLSTLNAIAGAHSEQLKIIVISGCPPTAILTAEKATHHTPSPKNKDQALHAFQGVTAASVRIESVQSAADVIDDTIVKCIQQSLPVYIELPNDLADAPCRFPVPLYRQIEAEERNKNNEAVEAITDLWNSSHRPVLLLGGHLRVSLSRDTIHRLAETLGCPVLCQPDGRWMSESHEQYWGPFWPSLLNAEGEKVVMSSDLWICLGVSWSDLHSPSIDFKNEKHRLLDLQYDRAGLPNGKIIEPIKLSDLVLALINSGMRSKTESLPHPKPSHPACIQTEIKNTEDPLTMISLFRGIQTMLKEQCTLIADTGDTWFAASHIKLPHGADFQMQLPYASIGWGVPATLGAQLARAHHRVVLLVGDGGFQMTAQEVSTIIRMKLNPIIVLFNNLGYKTETAVHDGPYNYIANWDYTKLATSFLEEPHTQPHNPYAIGNAQKESGMPLFAEKIQTNADLLRAIRRVDDEDEKLAFLECCIRPDDMTPELQKLGENVSKGLSD</sequence>
<dbReference type="Proteomes" id="UP000541154">
    <property type="component" value="Unassembled WGS sequence"/>
</dbReference>
<comment type="similarity">
    <text evidence="3 12">Belongs to the TPP enzyme family.</text>
</comment>
<dbReference type="InterPro" id="IPR047213">
    <property type="entry name" value="TPP_PYR_PDC_IPDC-like"/>
</dbReference>
<comment type="cofactor">
    <cofactor evidence="11">
        <name>Mg(2+)</name>
        <dbReference type="ChEBI" id="CHEBI:18420"/>
    </cofactor>
    <text evidence="11">Binds 1 Mg(2+) per subunit.</text>
</comment>
<accession>A0A8H6E754</accession>
<evidence type="ECO:0000256" key="2">
    <source>
        <dbReference type="ARBA" id="ARBA00001964"/>
    </source>
</evidence>
<feature type="binding site" evidence="11">
    <location>
        <position position="495"/>
    </location>
    <ligand>
        <name>Mg(2+)</name>
        <dbReference type="ChEBI" id="CHEBI:18420"/>
    </ligand>
</feature>
<dbReference type="SUPFAM" id="SSF52467">
    <property type="entry name" value="DHS-like NAD/FAD-binding domain"/>
    <property type="match status" value="1"/>
</dbReference>
<reference evidence="16 17" key="1">
    <citation type="submission" date="2019-04" db="EMBL/GenBank/DDBJ databases">
        <title>Aspergillus burnettii sp. nov., novel species from soil in southeast Queensland.</title>
        <authorList>
            <person name="Gilchrist C.L.M."/>
            <person name="Pitt J.I."/>
            <person name="Lange L."/>
            <person name="Lacey H.J."/>
            <person name="Vuong D."/>
            <person name="Midgley D.J."/>
            <person name="Greenfield P."/>
            <person name="Bradbury M."/>
            <person name="Lacey E."/>
            <person name="Busk P.K."/>
            <person name="Pilgaard B."/>
            <person name="Chooi Y.H."/>
            <person name="Piggott A.M."/>
        </authorList>
    </citation>
    <scope>NUCLEOTIDE SEQUENCE [LARGE SCALE GENOMIC DNA]</scope>
    <source>
        <strain evidence="16 17">FRR 5400</strain>
    </source>
</reference>
<dbReference type="GO" id="GO:0030976">
    <property type="term" value="F:thiamine pyrophosphate binding"/>
    <property type="evidence" value="ECO:0007669"/>
    <property type="project" value="InterPro"/>
</dbReference>
<name>A0A8H6E754_PETAA</name>
<keyword evidence="16" id="KW-0670">Pyruvate</keyword>
<dbReference type="Pfam" id="PF02776">
    <property type="entry name" value="TPP_enzyme_N"/>
    <property type="match status" value="1"/>
</dbReference>
<feature type="binding site" evidence="11">
    <location>
        <position position="468"/>
    </location>
    <ligand>
        <name>Mg(2+)</name>
        <dbReference type="ChEBI" id="CHEBI:18420"/>
    </ligand>
</feature>
<evidence type="ECO:0000256" key="7">
    <source>
        <dbReference type="ARBA" id="ARBA00022793"/>
    </source>
</evidence>
<dbReference type="Pfam" id="PF00205">
    <property type="entry name" value="TPP_enzyme_M"/>
    <property type="match status" value="1"/>
</dbReference>
<dbReference type="GO" id="GO:0000949">
    <property type="term" value="P:aromatic amino acid family catabolic process to alcohol via Ehrlich pathway"/>
    <property type="evidence" value="ECO:0007669"/>
    <property type="project" value="TreeGrafter"/>
</dbReference>
<keyword evidence="10" id="KW-0456">Lyase</keyword>
<evidence type="ECO:0000313" key="16">
    <source>
        <dbReference type="EMBL" id="KAF5860610.1"/>
    </source>
</evidence>
<comment type="cofactor">
    <cofactor evidence="2">
        <name>thiamine diphosphate</name>
        <dbReference type="ChEBI" id="CHEBI:58937"/>
    </cofactor>
</comment>
<dbReference type="Gene3D" id="3.40.50.1220">
    <property type="entry name" value="TPP-binding domain"/>
    <property type="match status" value="1"/>
</dbReference>
<dbReference type="InterPro" id="IPR012000">
    <property type="entry name" value="Thiamin_PyroP_enz_cen_dom"/>
</dbReference>
<dbReference type="Gene3D" id="3.40.50.970">
    <property type="match status" value="2"/>
</dbReference>
<evidence type="ECO:0000256" key="11">
    <source>
        <dbReference type="PIRSR" id="PIRSR036565-2"/>
    </source>
</evidence>
<evidence type="ECO:0000259" key="15">
    <source>
        <dbReference type="Pfam" id="PF02776"/>
    </source>
</evidence>
<keyword evidence="9 12" id="KW-0786">Thiamine pyrophosphate</keyword>
<keyword evidence="7" id="KW-0210">Decarboxylase</keyword>
<feature type="domain" description="Thiamine pyrophosphate enzyme central" evidence="13">
    <location>
        <begin position="228"/>
        <end position="341"/>
    </location>
</feature>
<dbReference type="CDD" id="cd07038">
    <property type="entry name" value="TPP_PYR_PDC_IPDC_like"/>
    <property type="match status" value="1"/>
</dbReference>
<evidence type="ECO:0000259" key="13">
    <source>
        <dbReference type="Pfam" id="PF00205"/>
    </source>
</evidence>
<dbReference type="Pfam" id="PF02775">
    <property type="entry name" value="TPP_enzyme_C"/>
    <property type="match status" value="1"/>
</dbReference>
<dbReference type="InterPro" id="IPR029035">
    <property type="entry name" value="DHS-like_NAD/FAD-binding_dom"/>
</dbReference>
<evidence type="ECO:0000256" key="3">
    <source>
        <dbReference type="ARBA" id="ARBA00007812"/>
    </source>
</evidence>
<dbReference type="GO" id="GO:0004737">
    <property type="term" value="F:pyruvate decarboxylase activity"/>
    <property type="evidence" value="ECO:0007669"/>
    <property type="project" value="UniProtKB-EC"/>
</dbReference>
<evidence type="ECO:0000256" key="4">
    <source>
        <dbReference type="ARBA" id="ARBA00013202"/>
    </source>
</evidence>
<gene>
    <name evidence="16" type="primary">PDC3_1</name>
    <name evidence="16" type="ORF">ETB97_001314</name>
</gene>